<dbReference type="InterPro" id="IPR007221">
    <property type="entry name" value="MreC"/>
</dbReference>
<feature type="coiled-coil region" evidence="6">
    <location>
        <begin position="69"/>
        <end position="113"/>
    </location>
</feature>
<dbReference type="InterPro" id="IPR042177">
    <property type="entry name" value="Cell/Rod_1"/>
</dbReference>
<feature type="domain" description="Rod shape-determining protein MreC beta-barrel core" evidence="7">
    <location>
        <begin position="123"/>
        <end position="268"/>
    </location>
</feature>
<accession>F6BHD3</accession>
<evidence type="ECO:0000313" key="9">
    <source>
        <dbReference type="Proteomes" id="UP000007239"/>
    </source>
</evidence>
<gene>
    <name evidence="8" type="ordered locus">Thexy_1575</name>
</gene>
<evidence type="ECO:0000259" key="7">
    <source>
        <dbReference type="Pfam" id="PF04085"/>
    </source>
</evidence>
<dbReference type="EMBL" id="CP002739">
    <property type="protein sequence ID" value="AEF17606.1"/>
    <property type="molecule type" value="Genomic_DNA"/>
</dbReference>
<dbReference type="GO" id="GO:0005886">
    <property type="term" value="C:plasma membrane"/>
    <property type="evidence" value="ECO:0007669"/>
    <property type="project" value="TreeGrafter"/>
</dbReference>
<reference evidence="8" key="1">
    <citation type="submission" date="2011-05" db="EMBL/GenBank/DDBJ databases">
        <title>Complete sequence of Thermoanaerobacterium xylanolyticum LX-11.</title>
        <authorList>
            <consortium name="US DOE Joint Genome Institute"/>
            <person name="Lucas S."/>
            <person name="Han J."/>
            <person name="Lapidus A."/>
            <person name="Cheng J.-F."/>
            <person name="Goodwin L."/>
            <person name="Pitluck S."/>
            <person name="Peters L."/>
            <person name="Mikhailova N."/>
            <person name="Lu M."/>
            <person name="Han C."/>
            <person name="Tapia R."/>
            <person name="Land M."/>
            <person name="Hauser L."/>
            <person name="Kyrpides N."/>
            <person name="Ivanova N."/>
            <person name="Pagani I."/>
            <person name="Hemme C."/>
            <person name="Woyke T."/>
        </authorList>
    </citation>
    <scope>NUCLEOTIDE SEQUENCE</scope>
    <source>
        <strain evidence="8">LX-11</strain>
    </source>
</reference>
<keyword evidence="3 5" id="KW-0133">Cell shape</keyword>
<dbReference type="RefSeq" id="WP_013788342.1">
    <property type="nucleotide sequence ID" value="NC_015555.1"/>
</dbReference>
<evidence type="ECO:0000256" key="3">
    <source>
        <dbReference type="ARBA" id="ARBA00022960"/>
    </source>
</evidence>
<dbReference type="PANTHER" id="PTHR34138:SF1">
    <property type="entry name" value="CELL SHAPE-DETERMINING PROTEIN MREC"/>
    <property type="match status" value="1"/>
</dbReference>
<dbReference type="HOGENOM" id="CLU_042663_1_2_9"/>
<dbReference type="KEGG" id="txy:Thexy_1575"/>
<evidence type="ECO:0000256" key="6">
    <source>
        <dbReference type="SAM" id="Coils"/>
    </source>
</evidence>
<evidence type="ECO:0000256" key="5">
    <source>
        <dbReference type="PIRNR" id="PIRNR038471"/>
    </source>
</evidence>
<dbReference type="Gene3D" id="2.40.10.340">
    <property type="entry name" value="Rod shape-determining protein MreC, domain 1"/>
    <property type="match status" value="1"/>
</dbReference>
<dbReference type="Gene3D" id="2.40.10.350">
    <property type="entry name" value="Rod shape-determining protein MreC, domain 2"/>
    <property type="match status" value="1"/>
</dbReference>
<comment type="function">
    <text evidence="5">Involved in formation and maintenance of cell shape.</text>
</comment>
<dbReference type="PANTHER" id="PTHR34138">
    <property type="entry name" value="CELL SHAPE-DETERMINING PROTEIN MREC"/>
    <property type="match status" value="1"/>
</dbReference>
<protein>
    <recommendedName>
        <fullName evidence="2 5">Cell shape-determining protein MreC</fullName>
    </recommendedName>
    <alternativeName>
        <fullName evidence="4 5">Cell shape protein MreC</fullName>
    </alternativeName>
</protein>
<comment type="similarity">
    <text evidence="1 5">Belongs to the MreC family.</text>
</comment>
<dbReference type="InterPro" id="IPR042175">
    <property type="entry name" value="Cell/Rod_MreC_2"/>
</dbReference>
<dbReference type="NCBIfam" id="TIGR00219">
    <property type="entry name" value="mreC"/>
    <property type="match status" value="1"/>
</dbReference>
<proteinExistence type="inferred from homology"/>
<dbReference type="eggNOG" id="COG1792">
    <property type="taxonomic scope" value="Bacteria"/>
</dbReference>
<keyword evidence="6" id="KW-0175">Coiled coil</keyword>
<dbReference type="GO" id="GO:0008360">
    <property type="term" value="P:regulation of cell shape"/>
    <property type="evidence" value="ECO:0007669"/>
    <property type="project" value="UniProtKB-KW"/>
</dbReference>
<name>F6BHD3_THEXL</name>
<sequence>MPRFLKNKQFIFVIVIAVALISAMAYTYGGGRNVTPIESAIGGILSPVEKVFYSVGNSISNFFTSIKEIGTLRAKNAELEKEVIKLSKNDIMLQEYINENDRLRDMLNFKDSNANITTKPANIISKNPGNWFNTFNIDVGSDNGIKPKMAVLDEKGNLVGIITDVGNNWAKVLSIIDVDSSVSALDVRTRDNGIVRGDSNGNLNMIYIPIDSKIEKGDVITTSDMSMFPRGLIIGRVEKVEKDEGSLLKQAVIKPEADFERLEFVQVVTNMKTTGN</sequence>
<dbReference type="Proteomes" id="UP000007239">
    <property type="component" value="Chromosome"/>
</dbReference>
<evidence type="ECO:0000256" key="2">
    <source>
        <dbReference type="ARBA" id="ARBA00013855"/>
    </source>
</evidence>
<dbReference type="InterPro" id="IPR055342">
    <property type="entry name" value="MreC_beta-barrel_core"/>
</dbReference>
<evidence type="ECO:0000256" key="4">
    <source>
        <dbReference type="ARBA" id="ARBA00032089"/>
    </source>
</evidence>
<evidence type="ECO:0000313" key="8">
    <source>
        <dbReference type="EMBL" id="AEF17606.1"/>
    </source>
</evidence>
<keyword evidence="9" id="KW-1185">Reference proteome</keyword>
<evidence type="ECO:0000256" key="1">
    <source>
        <dbReference type="ARBA" id="ARBA00009369"/>
    </source>
</evidence>
<organism evidence="8 9">
    <name type="scientific">Thermoanaerobacterium xylanolyticum (strain ATCC 49914 / DSM 7097 / LX-11)</name>
    <dbReference type="NCBI Taxonomy" id="858215"/>
    <lineage>
        <taxon>Bacteria</taxon>
        <taxon>Bacillati</taxon>
        <taxon>Bacillota</taxon>
        <taxon>Clostridia</taxon>
        <taxon>Thermoanaerobacterales</taxon>
        <taxon>Thermoanaerobacteraceae</taxon>
        <taxon>Thermoanaerobacterium</taxon>
    </lineage>
</organism>
<dbReference type="AlphaFoldDB" id="F6BHD3"/>
<dbReference type="Pfam" id="PF04085">
    <property type="entry name" value="MreC"/>
    <property type="match status" value="1"/>
</dbReference>
<dbReference type="PIRSF" id="PIRSF038471">
    <property type="entry name" value="MreC"/>
    <property type="match status" value="1"/>
</dbReference>
<dbReference type="STRING" id="858215.Thexy_1575"/>